<dbReference type="GO" id="GO:0015288">
    <property type="term" value="F:porin activity"/>
    <property type="evidence" value="ECO:0007669"/>
    <property type="project" value="TreeGrafter"/>
</dbReference>
<accession>A0A7I9VMA0</accession>
<dbReference type="EMBL" id="BJTG01000004">
    <property type="protein sequence ID" value="GEJ57107.1"/>
    <property type="molecule type" value="Genomic_DNA"/>
</dbReference>
<keyword evidence="10" id="KW-1185">Reference proteome</keyword>
<dbReference type="Pfam" id="PF02321">
    <property type="entry name" value="OEP"/>
    <property type="match status" value="2"/>
</dbReference>
<evidence type="ECO:0000256" key="8">
    <source>
        <dbReference type="SAM" id="Coils"/>
    </source>
</evidence>
<keyword evidence="6" id="KW-0472">Membrane</keyword>
<dbReference type="InterPro" id="IPR051906">
    <property type="entry name" value="TolC-like"/>
</dbReference>
<name>A0A7I9VMA0_9BACT</name>
<evidence type="ECO:0000256" key="4">
    <source>
        <dbReference type="ARBA" id="ARBA00022452"/>
    </source>
</evidence>
<dbReference type="GO" id="GO:1990281">
    <property type="term" value="C:efflux pump complex"/>
    <property type="evidence" value="ECO:0007669"/>
    <property type="project" value="TreeGrafter"/>
</dbReference>
<proteinExistence type="inferred from homology"/>
<evidence type="ECO:0000256" key="2">
    <source>
        <dbReference type="ARBA" id="ARBA00007613"/>
    </source>
</evidence>
<evidence type="ECO:0000256" key="7">
    <source>
        <dbReference type="ARBA" id="ARBA00023237"/>
    </source>
</evidence>
<dbReference type="Gene3D" id="1.20.1600.10">
    <property type="entry name" value="Outer membrane efflux proteins (OEP)"/>
    <property type="match status" value="1"/>
</dbReference>
<feature type="coiled-coil region" evidence="8">
    <location>
        <begin position="335"/>
        <end position="394"/>
    </location>
</feature>
<comment type="subcellular location">
    <subcellularLocation>
        <location evidence="1">Cell outer membrane</location>
    </subcellularLocation>
</comment>
<keyword evidence="4" id="KW-1134">Transmembrane beta strand</keyword>
<evidence type="ECO:0000313" key="9">
    <source>
        <dbReference type="EMBL" id="GEJ57107.1"/>
    </source>
</evidence>
<feature type="coiled-coil region" evidence="8">
    <location>
        <begin position="197"/>
        <end position="226"/>
    </location>
</feature>
<keyword evidence="8" id="KW-0175">Coiled coil</keyword>
<reference evidence="10" key="1">
    <citation type="journal article" date="2020" name="Appl. Environ. Microbiol.">
        <title>Diazotrophic Anaeromyxobacter Isolates from Soils.</title>
        <authorList>
            <person name="Masuda Y."/>
            <person name="Yamanaka H."/>
            <person name="Xu Z.X."/>
            <person name="Shiratori Y."/>
            <person name="Aono T."/>
            <person name="Amachi S."/>
            <person name="Senoo K."/>
            <person name="Itoh H."/>
        </authorList>
    </citation>
    <scope>NUCLEOTIDE SEQUENCE [LARGE SCALE GENOMIC DNA]</scope>
    <source>
        <strain evidence="10">R267</strain>
    </source>
</reference>
<dbReference type="AlphaFoldDB" id="A0A7I9VMA0"/>
<dbReference type="PIRSF" id="PIRSF001892">
    <property type="entry name" value="CyaE"/>
    <property type="match status" value="1"/>
</dbReference>
<organism evidence="9 10">
    <name type="scientific">Anaeromyxobacter diazotrophicus</name>
    <dbReference type="NCBI Taxonomy" id="2590199"/>
    <lineage>
        <taxon>Bacteria</taxon>
        <taxon>Pseudomonadati</taxon>
        <taxon>Myxococcota</taxon>
        <taxon>Myxococcia</taxon>
        <taxon>Myxococcales</taxon>
        <taxon>Cystobacterineae</taxon>
        <taxon>Anaeromyxobacteraceae</taxon>
        <taxon>Anaeromyxobacter</taxon>
    </lineage>
</organism>
<comment type="similarity">
    <text evidence="2">Belongs to the outer membrane factor (OMF) (TC 1.B.17) family.</text>
</comment>
<dbReference type="InterPro" id="IPR003423">
    <property type="entry name" value="OMP_efflux"/>
</dbReference>
<dbReference type="Proteomes" id="UP000503640">
    <property type="component" value="Unassembled WGS sequence"/>
</dbReference>
<evidence type="ECO:0000256" key="6">
    <source>
        <dbReference type="ARBA" id="ARBA00023136"/>
    </source>
</evidence>
<dbReference type="SUPFAM" id="SSF56954">
    <property type="entry name" value="Outer membrane efflux proteins (OEP)"/>
    <property type="match status" value="1"/>
</dbReference>
<sequence>MNAMTLVLLLASAQAGPQPQPQPPALPTLTLADAERSAHAHQPQLLQARSLSSAASARADEARAPLLPQVQGTAAYERSTGNYVARPGALPSTVARTVPSPSWATSDYFNFGLTASQLVWDFGQSSGRWRAAQASAGAQRESEYATESQVLLTVRAAYFNARAQRDLVRVARETLANQGAHLKQVEGFVRAGTRPEIDLLQARTDRANAQVQLINAENAYATARAQLNQAMGVAGSTEYEVGSDTLPPVDGEDAAVDALLPEAERNRPDLLALEEQARAQELTATALQGGYGPALGVSTGFTDAGPSLGSTVWNWNATATLTWNLFQGGLTRAQVEEARANTSAARAQAEVLRLQLRVDLDQARLAVRAAKSSLGAAGEALVNARERLRQAERRYQMGVGSLIDLGDAQLAATSAAAQLVQAEYNLSTSRAQLLRALGREVSRG</sequence>
<evidence type="ECO:0000256" key="5">
    <source>
        <dbReference type="ARBA" id="ARBA00022692"/>
    </source>
</evidence>
<dbReference type="GO" id="GO:0009279">
    <property type="term" value="C:cell outer membrane"/>
    <property type="evidence" value="ECO:0007669"/>
    <property type="project" value="UniProtKB-SubCell"/>
</dbReference>
<evidence type="ECO:0000313" key="10">
    <source>
        <dbReference type="Proteomes" id="UP000503640"/>
    </source>
</evidence>
<dbReference type="PANTHER" id="PTHR30026:SF21">
    <property type="entry name" value="SLR1270 PROTEIN"/>
    <property type="match status" value="1"/>
</dbReference>
<comment type="caution">
    <text evidence="9">The sequence shown here is derived from an EMBL/GenBank/DDBJ whole genome shotgun (WGS) entry which is preliminary data.</text>
</comment>
<evidence type="ECO:0000256" key="3">
    <source>
        <dbReference type="ARBA" id="ARBA00022448"/>
    </source>
</evidence>
<dbReference type="InterPro" id="IPR028351">
    <property type="entry name" value="CyaE"/>
</dbReference>
<keyword evidence="7" id="KW-0998">Cell outer membrane</keyword>
<dbReference type="PANTHER" id="PTHR30026">
    <property type="entry name" value="OUTER MEMBRANE PROTEIN TOLC"/>
    <property type="match status" value="1"/>
</dbReference>
<keyword evidence="5" id="KW-0812">Transmembrane</keyword>
<dbReference type="GO" id="GO:0015562">
    <property type="term" value="F:efflux transmembrane transporter activity"/>
    <property type="evidence" value="ECO:0007669"/>
    <property type="project" value="InterPro"/>
</dbReference>
<gene>
    <name evidence="9" type="ORF">AMYX_18480</name>
</gene>
<protein>
    <submittedName>
        <fullName evidence="9">Outer membrane channel protein TolC</fullName>
    </submittedName>
</protein>
<keyword evidence="3" id="KW-0813">Transport</keyword>
<evidence type="ECO:0000256" key="1">
    <source>
        <dbReference type="ARBA" id="ARBA00004442"/>
    </source>
</evidence>